<dbReference type="InterPro" id="IPR054321">
    <property type="entry name" value="PspC-rel_TM"/>
</dbReference>
<dbReference type="Proteomes" id="UP001597509">
    <property type="component" value="Unassembled WGS sequence"/>
</dbReference>
<keyword evidence="5 6" id="KW-0472">Membrane</keyword>
<evidence type="ECO:0000256" key="5">
    <source>
        <dbReference type="ARBA" id="ARBA00023136"/>
    </source>
</evidence>
<evidence type="ECO:0000256" key="2">
    <source>
        <dbReference type="ARBA" id="ARBA00022475"/>
    </source>
</evidence>
<feature type="transmembrane region" description="Helical" evidence="6">
    <location>
        <begin position="312"/>
        <end position="333"/>
    </location>
</feature>
<feature type="transmembrane region" description="Helical" evidence="6">
    <location>
        <begin position="277"/>
        <end position="300"/>
    </location>
</feature>
<keyword evidence="4 6" id="KW-1133">Transmembrane helix</keyword>
<feature type="domain" description="Phage shock protein PspC N-terminal" evidence="7">
    <location>
        <begin position="111"/>
        <end position="167"/>
    </location>
</feature>
<dbReference type="InterPro" id="IPR052027">
    <property type="entry name" value="PspC"/>
</dbReference>
<comment type="subcellular location">
    <subcellularLocation>
        <location evidence="1">Cell membrane</location>
        <topology evidence="1">Single-pass membrane protein</topology>
    </subcellularLocation>
</comment>
<protein>
    <submittedName>
        <fullName evidence="10">PspC domain-containing protein</fullName>
    </submittedName>
</protein>
<evidence type="ECO:0000259" key="9">
    <source>
        <dbReference type="Pfam" id="PF22744"/>
    </source>
</evidence>
<feature type="domain" description="PspC-related transmembrane region" evidence="8">
    <location>
        <begin position="204"/>
        <end position="339"/>
    </location>
</feature>
<organism evidence="10 11">
    <name type="scientific">Sphingobacterium anhuiense</name>
    <dbReference type="NCBI Taxonomy" id="493780"/>
    <lineage>
        <taxon>Bacteria</taxon>
        <taxon>Pseudomonadati</taxon>
        <taxon>Bacteroidota</taxon>
        <taxon>Sphingobacteriia</taxon>
        <taxon>Sphingobacteriales</taxon>
        <taxon>Sphingobacteriaceae</taxon>
        <taxon>Sphingobacterium</taxon>
    </lineage>
</organism>
<gene>
    <name evidence="10" type="ORF">ACFS6I_04055</name>
</gene>
<evidence type="ECO:0000259" key="7">
    <source>
        <dbReference type="Pfam" id="PF04024"/>
    </source>
</evidence>
<evidence type="ECO:0000313" key="10">
    <source>
        <dbReference type="EMBL" id="MFD2903087.1"/>
    </source>
</evidence>
<evidence type="ECO:0000256" key="3">
    <source>
        <dbReference type="ARBA" id="ARBA00022692"/>
    </source>
</evidence>
<keyword evidence="2" id="KW-1003">Cell membrane</keyword>
<name>A0ABW5YRS9_9SPHI</name>
<feature type="domain" description="PspC-related ToastRack" evidence="9">
    <location>
        <begin position="388"/>
        <end position="512"/>
    </location>
</feature>
<dbReference type="RefSeq" id="WP_380918327.1">
    <property type="nucleotide sequence ID" value="NZ_JBHUPE010000002.1"/>
</dbReference>
<evidence type="ECO:0000259" key="8">
    <source>
        <dbReference type="Pfam" id="PF22571"/>
    </source>
</evidence>
<accession>A0ABW5YRS9</accession>
<evidence type="ECO:0000256" key="4">
    <source>
        <dbReference type="ARBA" id="ARBA00022989"/>
    </source>
</evidence>
<keyword evidence="11" id="KW-1185">Reference proteome</keyword>
<reference evidence="11" key="1">
    <citation type="journal article" date="2019" name="Int. J. Syst. Evol. Microbiol.">
        <title>The Global Catalogue of Microorganisms (GCM) 10K type strain sequencing project: providing services to taxonomists for standard genome sequencing and annotation.</title>
        <authorList>
            <consortium name="The Broad Institute Genomics Platform"/>
            <consortium name="The Broad Institute Genome Sequencing Center for Infectious Disease"/>
            <person name="Wu L."/>
            <person name="Ma J."/>
        </authorList>
    </citation>
    <scope>NUCLEOTIDE SEQUENCE [LARGE SCALE GENOMIC DNA]</scope>
    <source>
        <strain evidence="11">KCTC 22209</strain>
    </source>
</reference>
<evidence type="ECO:0000256" key="1">
    <source>
        <dbReference type="ARBA" id="ARBA00004162"/>
    </source>
</evidence>
<proteinExistence type="predicted"/>
<dbReference type="InterPro" id="IPR054319">
    <property type="entry name" value="PspC-rel_ToastRack"/>
</dbReference>
<dbReference type="Pfam" id="PF22744">
    <property type="entry name" value="Toast-rack_PspC-Cterm"/>
    <property type="match status" value="1"/>
</dbReference>
<dbReference type="PANTHER" id="PTHR33885:SF3">
    <property type="entry name" value="PHAGE SHOCK PROTEIN C"/>
    <property type="match status" value="1"/>
</dbReference>
<dbReference type="Pfam" id="PF04024">
    <property type="entry name" value="PspC"/>
    <property type="match status" value="1"/>
</dbReference>
<comment type="caution">
    <text evidence="10">The sequence shown here is derived from an EMBL/GenBank/DDBJ whole genome shotgun (WGS) entry which is preliminary data.</text>
</comment>
<sequence length="561" mass="63653">MNKTIIININSIVFHIEEDAYDVLRNYMIDIKKHFGSSEDSKEILEDIENRIAEMFTEKIQLGIKEVLNMDDVNAVIAQMGSVSDFEINDTDQQYSDQKTNQAYSTFRTGKKLMRDPEDKVISGVCSGLGHYFGIEARWIRLLFVLFVVIFGSGFLVYIILWIVMPIAITRADRMEMRGESPNIQNFKRSFEEELSGLKENFSGAGNTFNRGVENAGTAFGEIIKIFAKVIGLIVAFSIGLSLISLLIALIFFSLGIAGVTDRGIIEPLNLIDPQQAPWALTAAFLAIAIPFAGLFYLIIRLLFDRKPMNNYLTTSLFLVWLISLGSIIYYAGSVAKDFREESMIVEEKPLAPRSIYRINARDVRVIKINGDHGRSNLKVGTNLFEYLQDDIRIRFERVDSTQMPYIKYEYSAKGANYNLATKRASAINYKAVQDSANIIFDSHFKLGEKELYRDQKVNVTIYLPVGAKVMLNRDLERNYADISYWECYERYENDDIKETEWVMTNLGLKCALPEKSEFAPEAEDETDENVVTVDTAVSRKDTIISISPTGVVVETKGKKK</sequence>
<feature type="transmembrane region" description="Helical" evidence="6">
    <location>
        <begin position="230"/>
        <end position="257"/>
    </location>
</feature>
<dbReference type="Pfam" id="PF22571">
    <property type="entry name" value="LiaI-LiaF-TM_PspC"/>
    <property type="match status" value="1"/>
</dbReference>
<dbReference type="EMBL" id="JBHUPE010000002">
    <property type="protein sequence ID" value="MFD2903087.1"/>
    <property type="molecule type" value="Genomic_DNA"/>
</dbReference>
<evidence type="ECO:0000256" key="6">
    <source>
        <dbReference type="SAM" id="Phobius"/>
    </source>
</evidence>
<feature type="transmembrane region" description="Helical" evidence="6">
    <location>
        <begin position="142"/>
        <end position="169"/>
    </location>
</feature>
<dbReference type="InterPro" id="IPR007168">
    <property type="entry name" value="Phageshock_PspC_N"/>
</dbReference>
<dbReference type="PANTHER" id="PTHR33885">
    <property type="entry name" value="PHAGE SHOCK PROTEIN C"/>
    <property type="match status" value="1"/>
</dbReference>
<keyword evidence="3 6" id="KW-0812">Transmembrane</keyword>
<evidence type="ECO:0000313" key="11">
    <source>
        <dbReference type="Proteomes" id="UP001597509"/>
    </source>
</evidence>